<evidence type="ECO:0000256" key="3">
    <source>
        <dbReference type="ARBA" id="ARBA00022827"/>
    </source>
</evidence>
<evidence type="ECO:0000313" key="6">
    <source>
        <dbReference type="Proteomes" id="UP000703038"/>
    </source>
</evidence>
<sequence length="595" mass="66743">MTSRAPEQPSDLIASWLGDLERAVSQRDAQSLADLFVADSYWRDMVAFTWDLCCAAGDETIAEQMLSESDRVGPTRWRIAESMSAPRRVVRGGRDVTEAFIEFDTSIGGGTGVVRLVQDDRDGRFRCWTLLTRLRTLTGHVSEPWPAGLGYEPSPEAWSWQAHRDLESSYIDREPEVLVVGGGHSGVFTAAYLENLGVDALVVDRHPRVGDNWRTRYDALALHNPTLMVEFPFLPFPRSFPEFLPKDKLANWFESYVDAMEINYWTSTDFRSAEYDASSQTWKVDVERDGVRRQLRPRHIVMATGGVGGAANIPRLEGIDSFRGEVFHTKDFHSALGYEGKNVLVVGTGSSGHDAAKYMTQMGAHVTMLQRNPTSIVSLESADMSYLQYMDGTPLYEGDMLSSAGFVRPLMIPNFQALTRRTNENDRELLDNLRRAGMEIDDGWEGTGWFWKFFERSGGYYLNTGCSEMIISGQVKMLQTRDVETFTPDGVRRHDGHELPFDTVVLATGYENLQGEVRRFFGNEVADELGPIGGFDEDGELRNVWRPTKQPGLWFMTSGFAGGRNHGELVALQIKANLLGIARRPARVESLTEVS</sequence>
<dbReference type="InterPro" id="IPR050982">
    <property type="entry name" value="Auxin_biosynth/cation_transpt"/>
</dbReference>
<reference evidence="5 6" key="1">
    <citation type="submission" date="2021-01" db="EMBL/GenBank/DDBJ databases">
        <title>Genomics of switchgrass bacterial isolates.</title>
        <authorList>
            <person name="Shade A."/>
        </authorList>
    </citation>
    <scope>NUCLEOTIDE SEQUENCE [LARGE SCALE GENOMIC DNA]</scope>
    <source>
        <strain evidence="5 6">PvP111</strain>
    </source>
</reference>
<dbReference type="InterPro" id="IPR036188">
    <property type="entry name" value="FAD/NAD-bd_sf"/>
</dbReference>
<proteinExistence type="inferred from homology"/>
<gene>
    <name evidence="5" type="ORF">JOE42_000037</name>
</gene>
<dbReference type="SUPFAM" id="SSF51905">
    <property type="entry name" value="FAD/NAD(P)-binding domain"/>
    <property type="match status" value="2"/>
</dbReference>
<protein>
    <submittedName>
        <fullName evidence="5">Flavoprotein involved in K+ transport</fullName>
    </submittedName>
</protein>
<dbReference type="InterPro" id="IPR020946">
    <property type="entry name" value="Flavin_mOase-like"/>
</dbReference>
<dbReference type="Pfam" id="PF00743">
    <property type="entry name" value="FMO-like"/>
    <property type="match status" value="1"/>
</dbReference>
<keyword evidence="4" id="KW-0560">Oxidoreductase</keyword>
<dbReference type="PRINTS" id="PR00469">
    <property type="entry name" value="PNDRDTASEII"/>
</dbReference>
<accession>A0ABS2KMV6</accession>
<dbReference type="Pfam" id="PF13450">
    <property type="entry name" value="NAD_binding_8"/>
    <property type="match status" value="1"/>
</dbReference>
<dbReference type="EMBL" id="JAFBBK010000001">
    <property type="protein sequence ID" value="MBM7413304.1"/>
    <property type="molecule type" value="Genomic_DNA"/>
</dbReference>
<comment type="similarity">
    <text evidence="1">Belongs to the FAD-binding monooxygenase family.</text>
</comment>
<dbReference type="PRINTS" id="PR00368">
    <property type="entry name" value="FADPNR"/>
</dbReference>
<evidence type="ECO:0000256" key="1">
    <source>
        <dbReference type="ARBA" id="ARBA00010139"/>
    </source>
</evidence>
<organism evidence="5 6">
    <name type="scientific">Rhodococcoides corynebacterioides</name>
    <dbReference type="NCBI Taxonomy" id="53972"/>
    <lineage>
        <taxon>Bacteria</taxon>
        <taxon>Bacillati</taxon>
        <taxon>Actinomycetota</taxon>
        <taxon>Actinomycetes</taxon>
        <taxon>Mycobacteriales</taxon>
        <taxon>Nocardiaceae</taxon>
        <taxon>Rhodococcoides</taxon>
    </lineage>
</organism>
<keyword evidence="6" id="KW-1185">Reference proteome</keyword>
<evidence type="ECO:0000256" key="2">
    <source>
        <dbReference type="ARBA" id="ARBA00022630"/>
    </source>
</evidence>
<evidence type="ECO:0000256" key="4">
    <source>
        <dbReference type="ARBA" id="ARBA00023002"/>
    </source>
</evidence>
<dbReference type="Proteomes" id="UP000703038">
    <property type="component" value="Unassembled WGS sequence"/>
</dbReference>
<evidence type="ECO:0000313" key="5">
    <source>
        <dbReference type="EMBL" id="MBM7413304.1"/>
    </source>
</evidence>
<dbReference type="PANTHER" id="PTHR43539:SF68">
    <property type="entry name" value="FLAVIN-BINDING MONOOXYGENASE-LIKE PROTEIN (AFU_ORTHOLOGUE AFUA_4G09220)"/>
    <property type="match status" value="1"/>
</dbReference>
<keyword evidence="2" id="KW-0285">Flavoprotein</keyword>
<dbReference type="PANTHER" id="PTHR43539">
    <property type="entry name" value="FLAVIN-BINDING MONOOXYGENASE-LIKE PROTEIN (AFU_ORTHOLOGUE AFUA_4G09220)"/>
    <property type="match status" value="1"/>
</dbReference>
<name>A0ABS2KMV6_9NOCA</name>
<dbReference type="RefSeq" id="WP_204865902.1">
    <property type="nucleotide sequence ID" value="NZ_JAFBBK010000001.1"/>
</dbReference>
<comment type="caution">
    <text evidence="5">The sequence shown here is derived from an EMBL/GenBank/DDBJ whole genome shotgun (WGS) entry which is preliminary data.</text>
</comment>
<dbReference type="Gene3D" id="3.50.50.60">
    <property type="entry name" value="FAD/NAD(P)-binding domain"/>
    <property type="match status" value="2"/>
</dbReference>
<keyword evidence="3" id="KW-0274">FAD</keyword>